<feature type="coiled-coil region" evidence="14">
    <location>
        <begin position="305"/>
        <end position="349"/>
    </location>
</feature>
<evidence type="ECO:0000256" key="1">
    <source>
        <dbReference type="ARBA" id="ARBA00001946"/>
    </source>
</evidence>
<dbReference type="Pfam" id="PF00069">
    <property type="entry name" value="Pkinase"/>
    <property type="match status" value="1"/>
</dbReference>
<dbReference type="FunFam" id="1.10.510.10:FF:000172">
    <property type="entry name" value="serine/threonine-protein kinase Nek1 isoform X1"/>
    <property type="match status" value="1"/>
</dbReference>
<keyword evidence="18" id="KW-1185">Reference proteome</keyword>
<dbReference type="CDD" id="cd08215">
    <property type="entry name" value="STKc_Nek"/>
    <property type="match status" value="1"/>
</dbReference>
<dbReference type="PROSITE" id="PS50011">
    <property type="entry name" value="PROTEIN_KINASE_DOM"/>
    <property type="match status" value="1"/>
</dbReference>
<dbReference type="SMART" id="SM00220">
    <property type="entry name" value="S_TKc"/>
    <property type="match status" value="1"/>
</dbReference>
<name>A0A077ZUA4_STYLE</name>
<keyword evidence="9 13" id="KW-0067">ATP-binding</keyword>
<evidence type="ECO:0000256" key="11">
    <source>
        <dbReference type="ARBA" id="ARBA00047899"/>
    </source>
</evidence>
<dbReference type="InParanoid" id="A0A077ZUA4"/>
<dbReference type="InterPro" id="IPR000719">
    <property type="entry name" value="Prot_kinase_dom"/>
</dbReference>
<evidence type="ECO:0000313" key="17">
    <source>
        <dbReference type="EMBL" id="CDW73154.1"/>
    </source>
</evidence>
<comment type="catalytic activity">
    <reaction evidence="12">
        <text>L-seryl-[protein] + ATP = O-phospho-L-seryl-[protein] + ADP + H(+)</text>
        <dbReference type="Rhea" id="RHEA:17989"/>
        <dbReference type="Rhea" id="RHEA-COMP:9863"/>
        <dbReference type="Rhea" id="RHEA-COMP:11604"/>
        <dbReference type="ChEBI" id="CHEBI:15378"/>
        <dbReference type="ChEBI" id="CHEBI:29999"/>
        <dbReference type="ChEBI" id="CHEBI:30616"/>
        <dbReference type="ChEBI" id="CHEBI:83421"/>
        <dbReference type="ChEBI" id="CHEBI:456216"/>
        <dbReference type="EC" id="2.7.11.1"/>
    </reaction>
</comment>
<comment type="similarity">
    <text evidence="2">Belongs to the protein kinase superfamily. NEK Ser/Thr protein kinase family. NIMA subfamily.</text>
</comment>
<dbReference type="GO" id="GO:0004674">
    <property type="term" value="F:protein serine/threonine kinase activity"/>
    <property type="evidence" value="ECO:0007669"/>
    <property type="project" value="UniProtKB-KW"/>
</dbReference>
<dbReference type="PANTHER" id="PTHR44899">
    <property type="entry name" value="CAMK FAMILY PROTEIN KINASE"/>
    <property type="match status" value="1"/>
</dbReference>
<comment type="cofactor">
    <cofactor evidence="1">
        <name>Mg(2+)</name>
        <dbReference type="ChEBI" id="CHEBI:18420"/>
    </cofactor>
</comment>
<feature type="region of interest" description="Disordered" evidence="15">
    <location>
        <begin position="398"/>
        <end position="437"/>
    </location>
</feature>
<keyword evidence="10" id="KW-0460">Magnesium</keyword>
<comment type="catalytic activity">
    <reaction evidence="11">
        <text>L-threonyl-[protein] + ATP = O-phospho-L-threonyl-[protein] + ADP + H(+)</text>
        <dbReference type="Rhea" id="RHEA:46608"/>
        <dbReference type="Rhea" id="RHEA-COMP:11060"/>
        <dbReference type="Rhea" id="RHEA-COMP:11605"/>
        <dbReference type="ChEBI" id="CHEBI:15378"/>
        <dbReference type="ChEBI" id="CHEBI:30013"/>
        <dbReference type="ChEBI" id="CHEBI:30616"/>
        <dbReference type="ChEBI" id="CHEBI:61977"/>
        <dbReference type="ChEBI" id="CHEBI:456216"/>
        <dbReference type="EC" id="2.7.11.1"/>
    </reaction>
</comment>
<evidence type="ECO:0000256" key="14">
    <source>
        <dbReference type="SAM" id="Coils"/>
    </source>
</evidence>
<evidence type="ECO:0000256" key="10">
    <source>
        <dbReference type="ARBA" id="ARBA00022842"/>
    </source>
</evidence>
<dbReference type="OMA" id="TAYLVEC"/>
<keyword evidence="8 17" id="KW-0418">Kinase</keyword>
<dbReference type="GO" id="GO:0005524">
    <property type="term" value="F:ATP binding"/>
    <property type="evidence" value="ECO:0007669"/>
    <property type="project" value="UniProtKB-UniRule"/>
</dbReference>
<evidence type="ECO:0000256" key="2">
    <source>
        <dbReference type="ARBA" id="ARBA00010886"/>
    </source>
</evidence>
<dbReference type="Proteomes" id="UP000039865">
    <property type="component" value="Unassembled WGS sequence"/>
</dbReference>
<keyword evidence="5" id="KW-0808">Transferase</keyword>
<dbReference type="OrthoDB" id="248923at2759"/>
<dbReference type="GO" id="GO:0046872">
    <property type="term" value="F:metal ion binding"/>
    <property type="evidence" value="ECO:0007669"/>
    <property type="project" value="UniProtKB-KW"/>
</dbReference>
<protein>
    <recommendedName>
        <fullName evidence="3">non-specific serine/threonine protein kinase</fullName>
        <ecNumber evidence="3">2.7.11.1</ecNumber>
    </recommendedName>
</protein>
<dbReference type="PANTHER" id="PTHR44899:SF3">
    <property type="entry name" value="SERINE_THREONINE-PROTEIN KINASE NEK1"/>
    <property type="match status" value="1"/>
</dbReference>
<reference evidence="17 18" key="1">
    <citation type="submission" date="2014-06" db="EMBL/GenBank/DDBJ databases">
        <authorList>
            <person name="Swart Estienne"/>
        </authorList>
    </citation>
    <scope>NUCLEOTIDE SEQUENCE [LARGE SCALE GENOMIC DNA]</scope>
    <source>
        <strain evidence="17 18">130c</strain>
    </source>
</reference>
<gene>
    <name evidence="17" type="primary">Contig1020.g1110</name>
    <name evidence="17" type="ORF">STYLEM_2130</name>
</gene>
<dbReference type="FunFam" id="3.30.200.20:FF:000097">
    <property type="entry name" value="Probable serine/threonine-protein kinase nek1"/>
    <property type="match status" value="1"/>
</dbReference>
<evidence type="ECO:0000256" key="12">
    <source>
        <dbReference type="ARBA" id="ARBA00048679"/>
    </source>
</evidence>
<dbReference type="PROSITE" id="PS00107">
    <property type="entry name" value="PROTEIN_KINASE_ATP"/>
    <property type="match status" value="1"/>
</dbReference>
<evidence type="ECO:0000256" key="5">
    <source>
        <dbReference type="ARBA" id="ARBA00022679"/>
    </source>
</evidence>
<proteinExistence type="inferred from homology"/>
<dbReference type="EC" id="2.7.11.1" evidence="3"/>
<dbReference type="Gene3D" id="1.10.510.10">
    <property type="entry name" value="Transferase(Phosphotransferase) domain 1"/>
    <property type="match status" value="1"/>
</dbReference>
<evidence type="ECO:0000256" key="3">
    <source>
        <dbReference type="ARBA" id="ARBA00012513"/>
    </source>
</evidence>
<dbReference type="InterPro" id="IPR008271">
    <property type="entry name" value="Ser/Thr_kinase_AS"/>
</dbReference>
<evidence type="ECO:0000259" key="16">
    <source>
        <dbReference type="PROSITE" id="PS50011"/>
    </source>
</evidence>
<evidence type="ECO:0000256" key="15">
    <source>
        <dbReference type="SAM" id="MobiDB-lite"/>
    </source>
</evidence>
<feature type="domain" description="Protein kinase" evidence="16">
    <location>
        <begin position="14"/>
        <end position="277"/>
    </location>
</feature>
<evidence type="ECO:0000256" key="13">
    <source>
        <dbReference type="PROSITE-ProRule" id="PRU10141"/>
    </source>
</evidence>
<sequence>MVESSKQKKQFETYKKVQTLGTGSFGTAYLVECQSNNDKAVIKQIDIQAMSEDERKETLREAKILEVLNHPNIVRFREVYKTKKGKLCIVMDFADGGDLQGRIKEKHKKRQTTGTLEHFPEDLVLSWFTQICLALKHCHDRKILHRDLKSQNIFLTKRNIVKLGDFGIARVLSNTKSIAKTVVGTPYYLSPEIIESSPYSFKSDVWSLGVLLYEMCALQPPFNAQSLHQLAQRIVAGRFDKLPKQYSNNLNQLVSSLLVKEPARRPSINQILKLPFIKSRINQFLDDQDFKDEFSHTLLHNHDVFKAFQRKLEEDKVKKEREEQEKKQLEEKQRQQEMQNQILANVRRQQEEEEARKKMEQLYINQYRAPDAYYKEYKDQDFFNYQYMNYVNQLNQDMLQDDNYDPPYQLPLEKGSHASQSSANEDREDEEASKDQVQDVPIQEAINLYTCDFTQFVEHMSQQYGEQQFNEGFAIISRYKELIYSEEGEEQLVKKLKHLFASEELIRGFLNFCTSFIIVQNYSQNI</sequence>
<keyword evidence="4" id="KW-0723">Serine/threonine-protein kinase</keyword>
<dbReference type="InterPro" id="IPR051131">
    <property type="entry name" value="NEK_Ser/Thr_kinase_NIMA"/>
</dbReference>
<keyword evidence="7 13" id="KW-0547">Nucleotide-binding</keyword>
<keyword evidence="6" id="KW-0479">Metal-binding</keyword>
<dbReference type="PROSITE" id="PS00108">
    <property type="entry name" value="PROTEIN_KINASE_ST"/>
    <property type="match status" value="1"/>
</dbReference>
<organism evidence="17 18">
    <name type="scientific">Stylonychia lemnae</name>
    <name type="common">Ciliate</name>
    <dbReference type="NCBI Taxonomy" id="5949"/>
    <lineage>
        <taxon>Eukaryota</taxon>
        <taxon>Sar</taxon>
        <taxon>Alveolata</taxon>
        <taxon>Ciliophora</taxon>
        <taxon>Intramacronucleata</taxon>
        <taxon>Spirotrichea</taxon>
        <taxon>Stichotrichia</taxon>
        <taxon>Sporadotrichida</taxon>
        <taxon>Oxytrichidae</taxon>
        <taxon>Stylonychinae</taxon>
        <taxon>Stylonychia</taxon>
    </lineage>
</organism>
<evidence type="ECO:0000313" key="18">
    <source>
        <dbReference type="Proteomes" id="UP000039865"/>
    </source>
</evidence>
<feature type="binding site" evidence="13">
    <location>
        <position position="43"/>
    </location>
    <ligand>
        <name>ATP</name>
        <dbReference type="ChEBI" id="CHEBI:30616"/>
    </ligand>
</feature>
<evidence type="ECO:0000256" key="6">
    <source>
        <dbReference type="ARBA" id="ARBA00022723"/>
    </source>
</evidence>
<evidence type="ECO:0000256" key="4">
    <source>
        <dbReference type="ARBA" id="ARBA00022527"/>
    </source>
</evidence>
<keyword evidence="14" id="KW-0175">Coiled coil</keyword>
<accession>A0A077ZUA4</accession>
<dbReference type="SUPFAM" id="SSF56112">
    <property type="entry name" value="Protein kinase-like (PK-like)"/>
    <property type="match status" value="1"/>
</dbReference>
<dbReference type="InterPro" id="IPR017441">
    <property type="entry name" value="Protein_kinase_ATP_BS"/>
</dbReference>
<dbReference type="AlphaFoldDB" id="A0A077ZUA4"/>
<evidence type="ECO:0000256" key="8">
    <source>
        <dbReference type="ARBA" id="ARBA00022777"/>
    </source>
</evidence>
<evidence type="ECO:0000256" key="7">
    <source>
        <dbReference type="ARBA" id="ARBA00022741"/>
    </source>
</evidence>
<dbReference type="InterPro" id="IPR011009">
    <property type="entry name" value="Kinase-like_dom_sf"/>
</dbReference>
<evidence type="ECO:0000256" key="9">
    <source>
        <dbReference type="ARBA" id="ARBA00022840"/>
    </source>
</evidence>
<dbReference type="EMBL" id="CCKQ01002059">
    <property type="protein sequence ID" value="CDW73154.1"/>
    <property type="molecule type" value="Genomic_DNA"/>
</dbReference>